<dbReference type="Proteomes" id="UP000266327">
    <property type="component" value="Unassembled WGS sequence"/>
</dbReference>
<dbReference type="RefSeq" id="WP_119785079.1">
    <property type="nucleotide sequence ID" value="NZ_QYUQ01000002.1"/>
</dbReference>
<dbReference type="OrthoDB" id="8780482at2"/>
<gene>
    <name evidence="1" type="ORF">D3878_08605</name>
</gene>
<accession>A0A3A3GHA0</accession>
<reference evidence="2" key="1">
    <citation type="submission" date="2018-09" db="EMBL/GenBank/DDBJ databases">
        <authorList>
            <person name="Zhu H."/>
        </authorList>
    </citation>
    <scope>NUCLEOTIDE SEQUENCE [LARGE SCALE GENOMIC DNA]</scope>
    <source>
        <strain evidence="2">K1S02-23</strain>
    </source>
</reference>
<dbReference type="EMBL" id="QYUQ01000002">
    <property type="protein sequence ID" value="RJG01636.1"/>
    <property type="molecule type" value="Genomic_DNA"/>
</dbReference>
<proteinExistence type="predicted"/>
<protein>
    <submittedName>
        <fullName evidence="1">Uncharacterized protein</fullName>
    </submittedName>
</protein>
<comment type="caution">
    <text evidence="1">The sequence shown here is derived from an EMBL/GenBank/DDBJ whole genome shotgun (WGS) entry which is preliminary data.</text>
</comment>
<sequence length="64" mass="7603">MAVSFEPQFHKRLVRHKSARIWVALPQPKTLMPVKSAFYQQWQREERLKLQEAGETVLQEPDGR</sequence>
<evidence type="ECO:0000313" key="2">
    <source>
        <dbReference type="Proteomes" id="UP000266327"/>
    </source>
</evidence>
<keyword evidence="2" id="KW-1185">Reference proteome</keyword>
<organism evidence="1 2">
    <name type="scientific">Noviherbaspirillum sedimenti</name>
    <dbReference type="NCBI Taxonomy" id="2320865"/>
    <lineage>
        <taxon>Bacteria</taxon>
        <taxon>Pseudomonadati</taxon>
        <taxon>Pseudomonadota</taxon>
        <taxon>Betaproteobacteria</taxon>
        <taxon>Burkholderiales</taxon>
        <taxon>Oxalobacteraceae</taxon>
        <taxon>Noviherbaspirillum</taxon>
    </lineage>
</organism>
<dbReference type="AlphaFoldDB" id="A0A3A3GHA0"/>
<name>A0A3A3GHA0_9BURK</name>
<evidence type="ECO:0000313" key="1">
    <source>
        <dbReference type="EMBL" id="RJG01636.1"/>
    </source>
</evidence>